<dbReference type="EMBL" id="GG670562">
    <property type="protein sequence ID" value="EER20484.1"/>
    <property type="molecule type" value="Genomic_DNA"/>
</dbReference>
<dbReference type="InParanoid" id="C5K562"/>
<keyword evidence="3" id="KW-1185">Reference proteome</keyword>
<feature type="compositionally biased region" description="Basic and acidic residues" evidence="1">
    <location>
        <begin position="21"/>
        <end position="31"/>
    </location>
</feature>
<dbReference type="OrthoDB" id="427402at2759"/>
<gene>
    <name evidence="2" type="ORF">Pmar_PMAR010225</name>
</gene>
<evidence type="ECO:0000313" key="3">
    <source>
        <dbReference type="Proteomes" id="UP000007800"/>
    </source>
</evidence>
<evidence type="ECO:0000313" key="2">
    <source>
        <dbReference type="EMBL" id="EER20484.1"/>
    </source>
</evidence>
<reference evidence="2 3" key="1">
    <citation type="submission" date="2008-07" db="EMBL/GenBank/DDBJ databases">
        <authorList>
            <person name="El-Sayed N."/>
            <person name="Caler E."/>
            <person name="Inman J."/>
            <person name="Amedeo P."/>
            <person name="Hass B."/>
            <person name="Wortman J."/>
        </authorList>
    </citation>
    <scope>NUCLEOTIDE SEQUENCE [LARGE SCALE GENOMIC DNA]</scope>
    <source>
        <strain evidence="3">ATCC 50983 / TXsc</strain>
    </source>
</reference>
<evidence type="ECO:0000256" key="1">
    <source>
        <dbReference type="SAM" id="MobiDB-lite"/>
    </source>
</evidence>
<dbReference type="RefSeq" id="XP_002788688.1">
    <property type="nucleotide sequence ID" value="XM_002788642.1"/>
</dbReference>
<protein>
    <submittedName>
        <fullName evidence="2">Uncharacterized protein</fullName>
    </submittedName>
</protein>
<accession>C5K562</accession>
<dbReference type="AlphaFoldDB" id="C5K562"/>
<feature type="region of interest" description="Disordered" evidence="1">
    <location>
        <begin position="1"/>
        <end position="37"/>
    </location>
</feature>
<dbReference type="GeneID" id="9054033"/>
<proteinExistence type="predicted"/>
<dbReference type="Proteomes" id="UP000007800">
    <property type="component" value="Unassembled WGS sequence"/>
</dbReference>
<organism evidence="3">
    <name type="scientific">Perkinsus marinus (strain ATCC 50983 / TXsc)</name>
    <dbReference type="NCBI Taxonomy" id="423536"/>
    <lineage>
        <taxon>Eukaryota</taxon>
        <taxon>Sar</taxon>
        <taxon>Alveolata</taxon>
        <taxon>Perkinsozoa</taxon>
        <taxon>Perkinsea</taxon>
        <taxon>Perkinsida</taxon>
        <taxon>Perkinsidae</taxon>
        <taxon>Perkinsus</taxon>
    </lineage>
</organism>
<name>C5K562_PERM5</name>
<sequence length="500" mass="55539">MDSGKPPEGVLPSTVRGQMNKSDRSSRHRDAVSGMNGTMEEHRAGAEALRHTKGSGTTLGKEAWHPHKHPRKALVRGRIRKAHVNHQVEGNIMLAKLLIFLSVNSNGGPNDIITAPSEPDLGDLPNHDSLFLCNHVCWQRHPKGITGIDIKGSASVVTRCEVSPMADILFRRTKPSLLRSLARVCDEECIAMTAEDNSPISACVAVPCSERCRVEGIVSGTRCSATLEYDWCLWTRACDGCLKQEEPTTLGRGTLVTAIEMQCMNFDGECRPLGEFFPCAAPYFEEAFPYGPYYTTVKGKPYKEVRNIGVDWNNFTVAVEAVLHNHRGATPECFKARFLVVDSSREKKYRLEDRQWRSAICAEHWDDPTLPWEIDDRVVRGDFDGRIEDMFLFESDQNPGRPASVRVVGKVPLMRAAKDMNNVVHLTPDFNDYQVLLCLGPRSGYMSPLGDAALKVLGPWRLKLTNDLLETNVGIQRGKEEGIATEIPSPGMHTHGVLVP</sequence>